<dbReference type="EMBL" id="WKKY01000242">
    <property type="protein sequence ID" value="MSE21033.1"/>
    <property type="molecule type" value="Genomic_DNA"/>
</dbReference>
<feature type="non-terminal residue" evidence="4">
    <location>
        <position position="222"/>
    </location>
</feature>
<dbReference type="SUPFAM" id="SSF53720">
    <property type="entry name" value="ALDH-like"/>
    <property type="match status" value="1"/>
</dbReference>
<dbReference type="FunFam" id="3.40.605.10:FF:000007">
    <property type="entry name" value="NAD/NADP-dependent betaine aldehyde dehydrogenase"/>
    <property type="match status" value="1"/>
</dbReference>
<dbReference type="InterPro" id="IPR015590">
    <property type="entry name" value="Aldehyde_DH_dom"/>
</dbReference>
<evidence type="ECO:0000256" key="1">
    <source>
        <dbReference type="ARBA" id="ARBA00009986"/>
    </source>
</evidence>
<comment type="caution">
    <text evidence="4">The sequence shown here is derived from an EMBL/GenBank/DDBJ whole genome shotgun (WGS) entry which is preliminary data.</text>
</comment>
<keyword evidence="2" id="KW-0560">Oxidoreductase</keyword>
<sequence length="222" mass="24303">MAQNAVALKHYQMYINGKFMDSKSGNEITVLNPSTGEKISTVPAATREEAQEAIDAAYEAQKSWKKVPAATRGQYLHDVATEVRNEKDHLVEMLQEEQGKIKSLATTEIMFSADYFDYMASAARTYEGEILQSDNKNENIMIAKQPIGVAAGILPWNFPFFLIARKMGPALVTGNTIVMKPSSDTPNLGLEFAKICEKVGIPKGVVNIISGRGSVVGDELTK</sequence>
<accession>A0A844EMG4</accession>
<evidence type="ECO:0000313" key="5">
    <source>
        <dbReference type="Proteomes" id="UP000491237"/>
    </source>
</evidence>
<dbReference type="GO" id="GO:0005829">
    <property type="term" value="C:cytosol"/>
    <property type="evidence" value="ECO:0007669"/>
    <property type="project" value="TreeGrafter"/>
</dbReference>
<dbReference type="Proteomes" id="UP000491237">
    <property type="component" value="Unassembled WGS sequence"/>
</dbReference>
<dbReference type="InterPro" id="IPR016161">
    <property type="entry name" value="Ald_DH/histidinol_DH"/>
</dbReference>
<gene>
    <name evidence="4" type="ORF">GKC44_07215</name>
</gene>
<dbReference type="PANTHER" id="PTHR43353">
    <property type="entry name" value="SUCCINATE-SEMIALDEHYDE DEHYDROGENASE, MITOCHONDRIAL"/>
    <property type="match status" value="1"/>
</dbReference>
<reference evidence="4 5" key="1">
    <citation type="submission" date="2019-11" db="EMBL/GenBank/DDBJ databases">
        <title>Draft Genome Sequence of Plant Growth-Promoting Rhizosphere-Associated Bacteria.</title>
        <authorList>
            <person name="Vasilyev I.Y."/>
            <person name="Radchenko V."/>
            <person name="Ilnitskaya E.V."/>
        </authorList>
    </citation>
    <scope>NUCLEOTIDE SEQUENCE [LARGE SCALE GENOMIC DNA]</scope>
    <source>
        <strain evidence="4 5">VRA_07sq_f</strain>
    </source>
</reference>
<evidence type="ECO:0000256" key="2">
    <source>
        <dbReference type="ARBA" id="ARBA00023002"/>
    </source>
</evidence>
<dbReference type="InterPro" id="IPR016162">
    <property type="entry name" value="Ald_DH_N"/>
</dbReference>
<feature type="domain" description="Aldehyde dehydrogenase" evidence="3">
    <location>
        <begin position="20"/>
        <end position="221"/>
    </location>
</feature>
<dbReference type="GO" id="GO:0004777">
    <property type="term" value="F:succinate-semialdehyde dehydrogenase (NAD+) activity"/>
    <property type="evidence" value="ECO:0007669"/>
    <property type="project" value="TreeGrafter"/>
</dbReference>
<dbReference type="Pfam" id="PF00171">
    <property type="entry name" value="Aldedh"/>
    <property type="match status" value="1"/>
</dbReference>
<protein>
    <submittedName>
        <fullName evidence="4">Aldehyde dehydrogenase family protein</fullName>
    </submittedName>
</protein>
<dbReference type="GO" id="GO:0009450">
    <property type="term" value="P:gamma-aminobutyric acid catabolic process"/>
    <property type="evidence" value="ECO:0007669"/>
    <property type="project" value="TreeGrafter"/>
</dbReference>
<evidence type="ECO:0000259" key="3">
    <source>
        <dbReference type="Pfam" id="PF00171"/>
    </source>
</evidence>
<dbReference type="AlphaFoldDB" id="A0A844EMG4"/>
<proteinExistence type="inferred from homology"/>
<organism evidence="4 5">
    <name type="scientific">Lentilactobacillus parabuchneri</name>
    <dbReference type="NCBI Taxonomy" id="152331"/>
    <lineage>
        <taxon>Bacteria</taxon>
        <taxon>Bacillati</taxon>
        <taxon>Bacillota</taxon>
        <taxon>Bacilli</taxon>
        <taxon>Lactobacillales</taxon>
        <taxon>Lactobacillaceae</taxon>
        <taxon>Lentilactobacillus</taxon>
    </lineage>
</organism>
<comment type="similarity">
    <text evidence="1">Belongs to the aldehyde dehydrogenase family.</text>
</comment>
<dbReference type="PANTHER" id="PTHR43353:SF5">
    <property type="entry name" value="SUCCINATE-SEMIALDEHYDE DEHYDROGENASE, MITOCHONDRIAL"/>
    <property type="match status" value="1"/>
</dbReference>
<evidence type="ECO:0000313" key="4">
    <source>
        <dbReference type="EMBL" id="MSE21033.1"/>
    </source>
</evidence>
<dbReference type="Gene3D" id="3.40.605.10">
    <property type="entry name" value="Aldehyde Dehydrogenase, Chain A, domain 1"/>
    <property type="match status" value="1"/>
</dbReference>
<dbReference type="InterPro" id="IPR050740">
    <property type="entry name" value="Aldehyde_DH_Superfamily"/>
</dbReference>
<name>A0A844EMG4_9LACO</name>